<dbReference type="InterPro" id="IPR008620">
    <property type="entry name" value="FixH"/>
</dbReference>
<dbReference type="RefSeq" id="WP_210683267.1">
    <property type="nucleotide sequence ID" value="NZ_JAGMWN010000010.1"/>
</dbReference>
<evidence type="ECO:0000313" key="2">
    <source>
        <dbReference type="EMBL" id="MBP5858675.1"/>
    </source>
</evidence>
<dbReference type="InterPro" id="IPR018037">
    <property type="entry name" value="FixH_proteobacterial"/>
</dbReference>
<comment type="caution">
    <text evidence="2">The sequence shown here is derived from an EMBL/GenBank/DDBJ whole genome shotgun (WGS) entry which is preliminary data.</text>
</comment>
<protein>
    <submittedName>
        <fullName evidence="2">FixH family protein</fullName>
    </submittedName>
</protein>
<keyword evidence="1" id="KW-0472">Membrane</keyword>
<accession>A0A8J7V3R9</accession>
<name>A0A8J7V3R9_9PROT</name>
<dbReference type="Pfam" id="PF05751">
    <property type="entry name" value="FixH"/>
    <property type="match status" value="1"/>
</dbReference>
<dbReference type="Proteomes" id="UP000672602">
    <property type="component" value="Unassembled WGS sequence"/>
</dbReference>
<evidence type="ECO:0000313" key="3">
    <source>
        <dbReference type="Proteomes" id="UP000672602"/>
    </source>
</evidence>
<organism evidence="2 3">
    <name type="scientific">Marivibrio halodurans</name>
    <dbReference type="NCBI Taxonomy" id="2039722"/>
    <lineage>
        <taxon>Bacteria</taxon>
        <taxon>Pseudomonadati</taxon>
        <taxon>Pseudomonadota</taxon>
        <taxon>Alphaproteobacteria</taxon>
        <taxon>Rhodospirillales</taxon>
        <taxon>Rhodospirillaceae</taxon>
        <taxon>Marivibrio</taxon>
    </lineage>
</organism>
<dbReference type="EMBL" id="JAGMWN010000010">
    <property type="protein sequence ID" value="MBP5858675.1"/>
    <property type="molecule type" value="Genomic_DNA"/>
</dbReference>
<feature type="transmembrane region" description="Helical" evidence="1">
    <location>
        <begin position="20"/>
        <end position="47"/>
    </location>
</feature>
<keyword evidence="1" id="KW-0812">Transmembrane</keyword>
<evidence type="ECO:0000256" key="1">
    <source>
        <dbReference type="SAM" id="Phobius"/>
    </source>
</evidence>
<keyword evidence="1" id="KW-1133">Transmembrane helix</keyword>
<dbReference type="PIRSF" id="PIRSF011386">
    <property type="entry name" value="FixH"/>
    <property type="match status" value="1"/>
</dbReference>
<sequence>MLRSIFAPARFTGWHMAGVLGLFFGTIILVNATLAIFASGTWTGLVVKNSYVASQHFNESMAAAEEQAALGWSGRLALHGNRLEFRLTDADGAPVAVERVVASLGRPAHEGADHDVLLAPLGDGAHGATDVLAPGPWKADLVADLPGGGVWRMRYRFTAK</sequence>
<reference evidence="2" key="1">
    <citation type="submission" date="2021-04" db="EMBL/GenBank/DDBJ databases">
        <authorList>
            <person name="Zhang D.-C."/>
        </authorList>
    </citation>
    <scope>NUCLEOTIDE SEQUENCE</scope>
    <source>
        <strain evidence="2">CGMCC 1.15697</strain>
    </source>
</reference>
<keyword evidence="3" id="KW-1185">Reference proteome</keyword>
<proteinExistence type="predicted"/>
<dbReference type="AlphaFoldDB" id="A0A8J7V3R9"/>
<gene>
    <name evidence="2" type="ORF">KAJ83_16770</name>
</gene>